<feature type="region of interest" description="Disordered" evidence="6">
    <location>
        <begin position="385"/>
        <end position="420"/>
    </location>
</feature>
<feature type="transmembrane region" description="Helical" evidence="7">
    <location>
        <begin position="183"/>
        <end position="203"/>
    </location>
</feature>
<dbReference type="Pfam" id="PF01098">
    <property type="entry name" value="FTSW_RODA_SPOVE"/>
    <property type="match status" value="1"/>
</dbReference>
<dbReference type="InterPro" id="IPR001182">
    <property type="entry name" value="FtsW/RodA"/>
</dbReference>
<protein>
    <submittedName>
        <fullName evidence="8">FtsW/RodA/SpoVE family cell cycle protein</fullName>
    </submittedName>
</protein>
<organism evidence="8 9">
    <name type="scientific">Rubritalea spongiae</name>
    <dbReference type="NCBI Taxonomy" id="430797"/>
    <lineage>
        <taxon>Bacteria</taxon>
        <taxon>Pseudomonadati</taxon>
        <taxon>Verrucomicrobiota</taxon>
        <taxon>Verrucomicrobiia</taxon>
        <taxon>Verrucomicrobiales</taxon>
        <taxon>Rubritaleaceae</taxon>
        <taxon>Rubritalea</taxon>
    </lineage>
</organism>
<dbReference type="Proteomes" id="UP001597297">
    <property type="component" value="Unassembled WGS sequence"/>
</dbReference>
<proteinExistence type="predicted"/>
<dbReference type="PANTHER" id="PTHR30474">
    <property type="entry name" value="CELL CYCLE PROTEIN"/>
    <property type="match status" value="1"/>
</dbReference>
<evidence type="ECO:0000256" key="3">
    <source>
        <dbReference type="ARBA" id="ARBA00022960"/>
    </source>
</evidence>
<evidence type="ECO:0000256" key="1">
    <source>
        <dbReference type="ARBA" id="ARBA00004141"/>
    </source>
</evidence>
<keyword evidence="4 7" id="KW-1133">Transmembrane helix</keyword>
<evidence type="ECO:0000256" key="6">
    <source>
        <dbReference type="SAM" id="MobiDB-lite"/>
    </source>
</evidence>
<evidence type="ECO:0000313" key="8">
    <source>
        <dbReference type="EMBL" id="MFD2277073.1"/>
    </source>
</evidence>
<feature type="transmembrane region" description="Helical" evidence="7">
    <location>
        <begin position="160"/>
        <end position="177"/>
    </location>
</feature>
<dbReference type="EMBL" id="JBHUJC010000037">
    <property type="protein sequence ID" value="MFD2277073.1"/>
    <property type="molecule type" value="Genomic_DNA"/>
</dbReference>
<feature type="transmembrane region" description="Helical" evidence="7">
    <location>
        <begin position="108"/>
        <end position="126"/>
    </location>
</feature>
<feature type="transmembrane region" description="Helical" evidence="7">
    <location>
        <begin position="317"/>
        <end position="339"/>
    </location>
</feature>
<evidence type="ECO:0000256" key="4">
    <source>
        <dbReference type="ARBA" id="ARBA00022989"/>
    </source>
</evidence>
<dbReference type="RefSeq" id="WP_377093134.1">
    <property type="nucleotide sequence ID" value="NZ_JBHSJM010000001.1"/>
</dbReference>
<feature type="transmembrane region" description="Helical" evidence="7">
    <location>
        <begin position="50"/>
        <end position="70"/>
    </location>
</feature>
<evidence type="ECO:0000313" key="9">
    <source>
        <dbReference type="Proteomes" id="UP001597297"/>
    </source>
</evidence>
<comment type="subcellular location">
    <subcellularLocation>
        <location evidence="1">Membrane</location>
        <topology evidence="1">Multi-pass membrane protein</topology>
    </subcellularLocation>
</comment>
<accession>A0ABW5E394</accession>
<sequence length="420" mass="46519">MTPLLRKFLGLNWVLLLTMLGLIIFSTYVVESAARHLPQGGEYYSSRTQLWAIIGAVVYFVTALVDYRWIKYLALPMYVAGIALMGASMVIGNEVHQLSFGGVNFQPAQFMVVAGFIAMAAVLQWMPRLHPLLGLPIVKVGVIGVMSIVPFAMVAKMGDMGSALVWLPVVGVIMLTGGVPFRYLIFMVLTGLALIPPLFFIVLPTQSERGTARIELYLDMKNGREVDIQGDAYAPHYIGMAVGKAGWKGVGHMADVNKGSLHDKKYIPWKTAHNDFIFAVIGEEHGFRGSLLLVTAYVVLLVQMLFISYYSRDLSGQVMVCSVVALFFAHIFENIGMHIHLMPITGIPLPLVSYSGTFLVMCMFMLGLVQSVWVHRNDILPEDQTKPVKLSRRGRQQEIGKRRGEGRTNPNEATQRGEAI</sequence>
<gene>
    <name evidence="8" type="ORF">ACFSQZ_11375</name>
</gene>
<reference evidence="9" key="1">
    <citation type="journal article" date="2019" name="Int. J. Syst. Evol. Microbiol.">
        <title>The Global Catalogue of Microorganisms (GCM) 10K type strain sequencing project: providing services to taxonomists for standard genome sequencing and annotation.</title>
        <authorList>
            <consortium name="The Broad Institute Genomics Platform"/>
            <consortium name="The Broad Institute Genome Sequencing Center for Infectious Disease"/>
            <person name="Wu L."/>
            <person name="Ma J."/>
        </authorList>
    </citation>
    <scope>NUCLEOTIDE SEQUENCE [LARGE SCALE GENOMIC DNA]</scope>
    <source>
        <strain evidence="9">JCM 16545</strain>
    </source>
</reference>
<comment type="caution">
    <text evidence="8">The sequence shown here is derived from an EMBL/GenBank/DDBJ whole genome shotgun (WGS) entry which is preliminary data.</text>
</comment>
<feature type="transmembrane region" description="Helical" evidence="7">
    <location>
        <begin position="291"/>
        <end position="311"/>
    </location>
</feature>
<keyword evidence="3" id="KW-0133">Cell shape</keyword>
<feature type="compositionally biased region" description="Basic and acidic residues" evidence="6">
    <location>
        <begin position="395"/>
        <end position="406"/>
    </location>
</feature>
<feature type="transmembrane region" description="Helical" evidence="7">
    <location>
        <begin position="351"/>
        <end position="373"/>
    </location>
</feature>
<keyword evidence="5 7" id="KW-0472">Membrane</keyword>
<feature type="transmembrane region" description="Helical" evidence="7">
    <location>
        <begin position="12"/>
        <end position="30"/>
    </location>
</feature>
<feature type="transmembrane region" description="Helical" evidence="7">
    <location>
        <begin position="76"/>
        <end position="96"/>
    </location>
</feature>
<evidence type="ECO:0000256" key="7">
    <source>
        <dbReference type="SAM" id="Phobius"/>
    </source>
</evidence>
<keyword evidence="2 7" id="KW-0812">Transmembrane</keyword>
<feature type="transmembrane region" description="Helical" evidence="7">
    <location>
        <begin position="132"/>
        <end position="153"/>
    </location>
</feature>
<keyword evidence="9" id="KW-1185">Reference proteome</keyword>
<name>A0ABW5E394_9BACT</name>
<dbReference type="PANTHER" id="PTHR30474:SF1">
    <property type="entry name" value="PEPTIDOGLYCAN GLYCOSYLTRANSFERASE MRDB"/>
    <property type="match status" value="1"/>
</dbReference>
<evidence type="ECO:0000256" key="5">
    <source>
        <dbReference type="ARBA" id="ARBA00023136"/>
    </source>
</evidence>
<evidence type="ECO:0000256" key="2">
    <source>
        <dbReference type="ARBA" id="ARBA00022692"/>
    </source>
</evidence>